<dbReference type="STRING" id="4572.M7ZET6"/>
<dbReference type="Pfam" id="PF00931">
    <property type="entry name" value="NB-ARC"/>
    <property type="match status" value="1"/>
</dbReference>
<evidence type="ECO:0000313" key="11">
    <source>
        <dbReference type="EMBL" id="EMS61738.1"/>
    </source>
</evidence>
<comment type="similarity">
    <text evidence="1">Belongs to the disease resistance NB-LRR family.</text>
</comment>
<evidence type="ECO:0000256" key="1">
    <source>
        <dbReference type="ARBA" id="ARBA00008894"/>
    </source>
</evidence>
<name>M7ZET6_TRIUA</name>
<dbReference type="InterPro" id="IPR027417">
    <property type="entry name" value="P-loop_NTPase"/>
</dbReference>
<dbReference type="InterPro" id="IPR036388">
    <property type="entry name" value="WH-like_DNA-bd_sf"/>
</dbReference>
<organism evidence="11">
    <name type="scientific">Triticum urartu</name>
    <name type="common">Red wild einkorn</name>
    <name type="synonym">Crithodium urartu</name>
    <dbReference type="NCBI Taxonomy" id="4572"/>
    <lineage>
        <taxon>Eukaryota</taxon>
        <taxon>Viridiplantae</taxon>
        <taxon>Streptophyta</taxon>
        <taxon>Embryophyta</taxon>
        <taxon>Tracheophyta</taxon>
        <taxon>Spermatophyta</taxon>
        <taxon>Magnoliopsida</taxon>
        <taxon>Liliopsida</taxon>
        <taxon>Poales</taxon>
        <taxon>Poaceae</taxon>
        <taxon>BOP clade</taxon>
        <taxon>Pooideae</taxon>
        <taxon>Triticodae</taxon>
        <taxon>Triticeae</taxon>
        <taxon>Triticinae</taxon>
        <taxon>Triticum</taxon>
    </lineage>
</organism>
<reference evidence="11" key="1">
    <citation type="journal article" date="2013" name="Nature">
        <title>Draft genome of the wheat A-genome progenitor Triticum urartu.</title>
        <authorList>
            <person name="Ling H.Q."/>
            <person name="Zhao S."/>
            <person name="Liu D."/>
            <person name="Wang J."/>
            <person name="Sun H."/>
            <person name="Zhang C."/>
            <person name="Fan H."/>
            <person name="Li D."/>
            <person name="Dong L."/>
            <person name="Tao Y."/>
            <person name="Gao C."/>
            <person name="Wu H."/>
            <person name="Li Y."/>
            <person name="Cui Y."/>
            <person name="Guo X."/>
            <person name="Zheng S."/>
            <person name="Wang B."/>
            <person name="Yu K."/>
            <person name="Liang Q."/>
            <person name="Yang W."/>
            <person name="Lou X."/>
            <person name="Chen J."/>
            <person name="Feng M."/>
            <person name="Jian J."/>
            <person name="Zhang X."/>
            <person name="Luo G."/>
            <person name="Jiang Y."/>
            <person name="Liu J."/>
            <person name="Wang Z."/>
            <person name="Sha Y."/>
            <person name="Zhang B."/>
            <person name="Wu H."/>
            <person name="Tang D."/>
            <person name="Shen Q."/>
            <person name="Xue P."/>
            <person name="Zou S."/>
            <person name="Wang X."/>
            <person name="Liu X."/>
            <person name="Wang F."/>
            <person name="Yang Y."/>
            <person name="An X."/>
            <person name="Dong Z."/>
            <person name="Zhang K."/>
            <person name="Zhang X."/>
            <person name="Luo M.C."/>
            <person name="Dvorak J."/>
            <person name="Tong Y."/>
            <person name="Wang J."/>
            <person name="Yang H."/>
            <person name="Li Z."/>
            <person name="Wang D."/>
            <person name="Zhang A."/>
            <person name="Wang J."/>
        </authorList>
    </citation>
    <scope>NUCLEOTIDE SEQUENCE</scope>
</reference>
<keyword evidence="4" id="KW-0547">Nucleotide-binding</keyword>
<dbReference type="GO" id="GO:0051707">
    <property type="term" value="P:response to other organism"/>
    <property type="evidence" value="ECO:0007669"/>
    <property type="project" value="UniProtKB-ARBA"/>
</dbReference>
<protein>
    <submittedName>
        <fullName evidence="11">Putative disease resistance RPP13-like protein 1</fullName>
    </submittedName>
</protein>
<dbReference type="PRINTS" id="PR00364">
    <property type="entry name" value="DISEASERSIST"/>
</dbReference>
<dbReference type="Gene3D" id="3.80.10.10">
    <property type="entry name" value="Ribonuclease Inhibitor"/>
    <property type="match status" value="2"/>
</dbReference>
<evidence type="ECO:0000256" key="4">
    <source>
        <dbReference type="ARBA" id="ARBA00022741"/>
    </source>
</evidence>
<gene>
    <name evidence="11" type="ORF">TRIUR3_03323</name>
</gene>
<dbReference type="Gene3D" id="1.10.8.430">
    <property type="entry name" value="Helical domain of apoptotic protease-activating factors"/>
    <property type="match status" value="1"/>
</dbReference>
<evidence type="ECO:0000259" key="8">
    <source>
        <dbReference type="Pfam" id="PF00931"/>
    </source>
</evidence>
<dbReference type="Gene3D" id="1.10.10.10">
    <property type="entry name" value="Winged helix-like DNA-binding domain superfamily/Winged helix DNA-binding domain"/>
    <property type="match status" value="1"/>
</dbReference>
<dbReference type="Pfam" id="PF23559">
    <property type="entry name" value="WHD_DRP"/>
    <property type="match status" value="1"/>
</dbReference>
<evidence type="ECO:0000256" key="6">
    <source>
        <dbReference type="ARBA" id="ARBA00022840"/>
    </source>
</evidence>
<dbReference type="eggNOG" id="KOG4658">
    <property type="taxonomic scope" value="Eukaryota"/>
</dbReference>
<dbReference type="InterPro" id="IPR041118">
    <property type="entry name" value="Rx_N"/>
</dbReference>
<dbReference type="PANTHER" id="PTHR36766">
    <property type="entry name" value="PLANT BROAD-SPECTRUM MILDEW RESISTANCE PROTEIN RPW8"/>
    <property type="match status" value="1"/>
</dbReference>
<dbReference type="InterPro" id="IPR042197">
    <property type="entry name" value="Apaf_helical"/>
</dbReference>
<evidence type="ECO:0000256" key="5">
    <source>
        <dbReference type="ARBA" id="ARBA00022821"/>
    </source>
</evidence>
<keyword evidence="6" id="KW-0067">ATP-binding</keyword>
<dbReference type="InterPro" id="IPR058922">
    <property type="entry name" value="WHD_DRP"/>
</dbReference>
<dbReference type="GO" id="GO:0043531">
    <property type="term" value="F:ADP binding"/>
    <property type="evidence" value="ECO:0007669"/>
    <property type="project" value="InterPro"/>
</dbReference>
<feature type="region of interest" description="Disordered" evidence="7">
    <location>
        <begin position="118"/>
        <end position="162"/>
    </location>
</feature>
<keyword evidence="3" id="KW-0677">Repeat</keyword>
<proteinExistence type="inferred from homology"/>
<evidence type="ECO:0000256" key="7">
    <source>
        <dbReference type="SAM" id="MobiDB-lite"/>
    </source>
</evidence>
<dbReference type="EMBL" id="KD091470">
    <property type="protein sequence ID" value="EMS61738.1"/>
    <property type="molecule type" value="Genomic_DNA"/>
</dbReference>
<feature type="domain" description="Disease resistance N-terminal" evidence="9">
    <location>
        <begin position="34"/>
        <end position="102"/>
    </location>
</feature>
<dbReference type="GO" id="GO:0006952">
    <property type="term" value="P:defense response"/>
    <property type="evidence" value="ECO:0007669"/>
    <property type="project" value="UniProtKB-KW"/>
</dbReference>
<accession>M7ZET6</accession>
<dbReference type="SUPFAM" id="SSF52058">
    <property type="entry name" value="L domain-like"/>
    <property type="match status" value="1"/>
</dbReference>
<dbReference type="Gene3D" id="3.40.50.300">
    <property type="entry name" value="P-loop containing nucleotide triphosphate hydrolases"/>
    <property type="match status" value="1"/>
</dbReference>
<dbReference type="InterPro" id="IPR002182">
    <property type="entry name" value="NB-ARC"/>
</dbReference>
<evidence type="ECO:0000259" key="10">
    <source>
        <dbReference type="Pfam" id="PF23559"/>
    </source>
</evidence>
<feature type="compositionally biased region" description="Polar residues" evidence="7">
    <location>
        <begin position="118"/>
        <end position="132"/>
    </location>
</feature>
<dbReference type="InterPro" id="IPR032675">
    <property type="entry name" value="LRR_dom_sf"/>
</dbReference>
<dbReference type="PANTHER" id="PTHR36766:SF73">
    <property type="entry name" value="NB-ARC DOMAIN-CONTAINING PROTEIN"/>
    <property type="match status" value="1"/>
</dbReference>
<evidence type="ECO:0000259" key="9">
    <source>
        <dbReference type="Pfam" id="PF18052"/>
    </source>
</evidence>
<evidence type="ECO:0000256" key="3">
    <source>
        <dbReference type="ARBA" id="ARBA00022737"/>
    </source>
</evidence>
<dbReference type="SUPFAM" id="SSF52047">
    <property type="entry name" value="RNI-like"/>
    <property type="match status" value="1"/>
</dbReference>
<dbReference type="AlphaFoldDB" id="M7ZET6"/>
<feature type="domain" description="NB-ARC" evidence="8">
    <location>
        <begin position="246"/>
        <end position="405"/>
    </location>
</feature>
<keyword evidence="2" id="KW-0433">Leucine-rich repeat</keyword>
<evidence type="ECO:0000256" key="2">
    <source>
        <dbReference type="ARBA" id="ARBA00022614"/>
    </source>
</evidence>
<feature type="domain" description="Disease resistance protein winged helix" evidence="10">
    <location>
        <begin position="491"/>
        <end position="558"/>
    </location>
</feature>
<dbReference type="SUPFAM" id="SSF52540">
    <property type="entry name" value="P-loop containing nucleoside triphosphate hydrolases"/>
    <property type="match status" value="1"/>
</dbReference>
<dbReference type="Gene3D" id="1.20.5.4130">
    <property type="match status" value="1"/>
</dbReference>
<dbReference type="GO" id="GO:0005524">
    <property type="term" value="F:ATP binding"/>
    <property type="evidence" value="ECO:0007669"/>
    <property type="project" value="UniProtKB-KW"/>
</dbReference>
<dbReference type="Pfam" id="PF18052">
    <property type="entry name" value="Rx_N"/>
    <property type="match status" value="1"/>
</dbReference>
<sequence length="1246" mass="139534">MEAVEDAALEPAIGWLADTILANLSAGGKLESWIRQAGLGNDIGQLKSEVEAVEMVVSAVHGRAAGNKPLARSLAAVKELLYDADDVVDELDCYRLQQELQPETMLETDGAQQVEISRQNADNVQSSSTADATTIPRPVAAGNSSSRKRMRTGQESTHIAAGDLNGWNKEAFSERIQDITSQLQGKRDAITWLLKILGSESGVASSNHFQRTISDPRRRTSSLVQGKVYGRSQERGSIRTLIKEHKSTAGVTILPIVGIGGVGKTALAQLVYNDLALESQFDHKIWIWVSKDFDEMRLTREMLDCVSQETCDGICSFTKLQEVLEGHIKSKRVLLVLDDVWEDMDDGRWNKLLAPFNSGSANGNMIIMTTRKPSIAQTRGTIGAINLDGLKSDDFWLFFKACAFGDENYEEQASLSDLGQKIAQKLIGNPLASQTVGALLKNHLTVDHWSNILKTEAWKSLNHTGGIMASLKLSYDELPYHVQLCCSYCSIFPYNYGFNAEELVRLWISQGFVKRGHSSKSLEEIGRCYLTDLVNLGLFELVQSLSCYVMCGLMHDFARLVSRTECATLDGLQCNDIFPNVHYLSIVTNSIYWRDDQTGNIPHSEMFEFFLQNIVASVRKLRTLVLIGKYDFFFFKAFQDVFQKTNNLRLLQMSGTSTDFNSILCSLVNPTRLWYLKLEDDNAEHKPLPHVLSKFFHLQVLDVAFYIVDLEDSEEWRILPPLGMLRFLRRLKLSNMERVLEIYDCPALEVFDLFQKGHNHEIEHKSWLPSLRRLIVSDCPHLHVQSPFPPSAIFSKLLINEVSTIRTMEGSSTKTFEIAGKGGKMALDDKILAFYNLKDIKYLKISGFENLTSTSFRGLRCSITGKLLSLMLRHSPTLKELQLYNCPLLKQLKTEEEGNVQSNFLSSFKVSSSGYADDTRPSSAVDGLVHIPLNLRKISICECPRLIFDGSREGFAGFTSPKEEVEEDGQENGRCLLPQSLEHLYWSHYSRKALRPCFVGNVAHLKKLEVIEGNLEYLQLDSCTALEDLKIICCDQLVGLEGMQLVGTLRSLVLDKNSRLESLQLHSCTSLERLEINLCDSLVALEGLPSLVNLKHLKIPLESYEPIEGIELFPALESLEVNDLSPLNTTFCKGLSSLRSLTLSFLGATRLTDEQEGVLLLLRSLQELQFEYCYYLVGLPAGLRGLSSLKTLKIIACNPNLVLSKEGLPPSLEELVIRECSDKLSEQCRLFATSKLEVKIDGDYAD</sequence>
<keyword evidence="5" id="KW-0611">Plant defense</keyword>